<comment type="caution">
    <text evidence="2">The sequence shown here is derived from an EMBL/GenBank/DDBJ whole genome shotgun (WGS) entry which is preliminary data.</text>
</comment>
<name>A0A0W0UH60_9GAMM</name>
<dbReference type="EMBL" id="LNYG01000013">
    <property type="protein sequence ID" value="KTD07192.1"/>
    <property type="molecule type" value="Genomic_DNA"/>
</dbReference>
<evidence type="ECO:0000313" key="2">
    <source>
        <dbReference type="EMBL" id="KTD07192.1"/>
    </source>
</evidence>
<accession>A0A0W0UH60</accession>
<dbReference type="Proteomes" id="UP000054715">
    <property type="component" value="Unassembled WGS sequence"/>
</dbReference>
<gene>
    <name evidence="2" type="ORF">Ljam_1387</name>
</gene>
<dbReference type="PATRIC" id="fig|455.5.peg.1465"/>
<feature type="transmembrane region" description="Helical" evidence="1">
    <location>
        <begin position="87"/>
        <end position="108"/>
    </location>
</feature>
<reference evidence="2 3" key="1">
    <citation type="submission" date="2015-11" db="EMBL/GenBank/DDBJ databases">
        <title>Genomic analysis of 38 Legionella species identifies large and diverse effector repertoires.</title>
        <authorList>
            <person name="Burstein D."/>
            <person name="Amaro F."/>
            <person name="Zusman T."/>
            <person name="Lifshitz Z."/>
            <person name="Cohen O."/>
            <person name="Gilbert J.A."/>
            <person name="Pupko T."/>
            <person name="Shuman H.A."/>
            <person name="Segal G."/>
        </authorList>
    </citation>
    <scope>NUCLEOTIDE SEQUENCE [LARGE SCALE GENOMIC DNA]</scope>
    <source>
        <strain evidence="2 3">JA-26-G1-E2</strain>
    </source>
</reference>
<protein>
    <recommendedName>
        <fullName evidence="4">Transmembrane protein</fullName>
    </recommendedName>
</protein>
<evidence type="ECO:0000313" key="3">
    <source>
        <dbReference type="Proteomes" id="UP000054715"/>
    </source>
</evidence>
<evidence type="ECO:0008006" key="4">
    <source>
        <dbReference type="Google" id="ProtNLM"/>
    </source>
</evidence>
<feature type="transmembrane region" description="Helical" evidence="1">
    <location>
        <begin position="30"/>
        <end position="50"/>
    </location>
</feature>
<keyword evidence="1" id="KW-1133">Transmembrane helix</keyword>
<organism evidence="2 3">
    <name type="scientific">Legionella jamestowniensis</name>
    <dbReference type="NCBI Taxonomy" id="455"/>
    <lineage>
        <taxon>Bacteria</taxon>
        <taxon>Pseudomonadati</taxon>
        <taxon>Pseudomonadota</taxon>
        <taxon>Gammaproteobacteria</taxon>
        <taxon>Legionellales</taxon>
        <taxon>Legionellaceae</taxon>
        <taxon>Legionella</taxon>
    </lineage>
</organism>
<dbReference type="RefSeq" id="WP_058449402.1">
    <property type="nucleotide sequence ID" value="NZ_CAAAJF010000007.1"/>
</dbReference>
<sequence length="202" mass="23491">MTILLSLLALIFLLAKIVDSKSQVFSGFFGDVLVFVLVIVILFLIFLFIARVTRWVEILNKEPLPTPKIRIKDLFKDFKNNWKSEKVIGFFIGVIFLAILLIFGNFVWNIYFQKTYVCKDDDDKIYFLVFGAHGAALIYDNNKNLITSTKYYNVGKNRFIGENGWEGWPGVEKNSMVVRYRDKNGVLNEFYYGCLLKKGFFK</sequence>
<keyword evidence="1" id="KW-0472">Membrane</keyword>
<proteinExistence type="predicted"/>
<dbReference type="AlphaFoldDB" id="A0A0W0UH60"/>
<evidence type="ECO:0000256" key="1">
    <source>
        <dbReference type="SAM" id="Phobius"/>
    </source>
</evidence>
<dbReference type="OrthoDB" id="9961653at2"/>
<keyword evidence="1" id="KW-0812">Transmembrane</keyword>